<sequence length="417" mass="41648">MSATWPVPANTKAGYLALKISATDAGGSTLAETVHHAALVNAPGGIAVTGSGGSGTSGGTAGVHAVCPSADAGHMRCFALTSGVKQSLAKGALPDGLARNDLLSAYKLPATGGAGRTVALVDAHDDPQAESDLAVYRSTYGLPACTTADGCFKKVNEHGQTSPLPAHDPNDDWNPEVSLDLDMVSAVCPACHILLVESDGTDSASLGTAEQAATGSGAVAVSNSWGGDESGENQAWDSAFQHPGVAVTVSSGDNGFIEGAWPASLSTVIAVGGTSLTKDTSARGWSESTWKGAGSGCSAYVPKPAWQHDAHCPNRTVADVAAVADPKTGVAVYVEDGWNVIGGTSASSPIIASMIALAGNSAALPSAEYIYSHAANFFDVTSGSNANWDCGGDYLCNAGPGYDAPTGIGTPNGLGGL</sequence>
<dbReference type="InterPro" id="IPR030400">
    <property type="entry name" value="Sedolisin_dom"/>
</dbReference>
<dbReference type="EMBL" id="JAAFYZ010000264">
    <property type="protein sequence ID" value="MBS2553546.1"/>
    <property type="molecule type" value="Genomic_DNA"/>
</dbReference>
<proteinExistence type="predicted"/>
<dbReference type="PANTHER" id="PTHR14218">
    <property type="entry name" value="PROTEASE S8 TRIPEPTIDYL PEPTIDASE I CLN2"/>
    <property type="match status" value="1"/>
</dbReference>
<evidence type="ECO:0000313" key="3">
    <source>
        <dbReference type="Proteomes" id="UP000730482"/>
    </source>
</evidence>
<dbReference type="PROSITE" id="PS51695">
    <property type="entry name" value="SEDOLISIN"/>
    <property type="match status" value="1"/>
</dbReference>
<dbReference type="Gene3D" id="3.40.50.200">
    <property type="entry name" value="Peptidase S8/S53 domain"/>
    <property type="match status" value="1"/>
</dbReference>
<feature type="domain" description="Peptidase S53" evidence="1">
    <location>
        <begin position="93"/>
        <end position="417"/>
    </location>
</feature>
<organism evidence="2 3">
    <name type="scientific">Catenulispora pinistramenti</name>
    <dbReference type="NCBI Taxonomy" id="2705254"/>
    <lineage>
        <taxon>Bacteria</taxon>
        <taxon>Bacillati</taxon>
        <taxon>Actinomycetota</taxon>
        <taxon>Actinomycetes</taxon>
        <taxon>Catenulisporales</taxon>
        <taxon>Catenulisporaceae</taxon>
        <taxon>Catenulispora</taxon>
    </lineage>
</organism>
<dbReference type="InterPro" id="IPR050819">
    <property type="entry name" value="Tripeptidyl-peptidase_I"/>
</dbReference>
<comment type="caution">
    <text evidence="2">The sequence shown here is derived from an EMBL/GenBank/DDBJ whole genome shotgun (WGS) entry which is preliminary data.</text>
</comment>
<dbReference type="Proteomes" id="UP000730482">
    <property type="component" value="Unassembled WGS sequence"/>
</dbReference>
<gene>
    <name evidence="2" type="ORF">KGQ19_42505</name>
</gene>
<dbReference type="PANTHER" id="PTHR14218:SF15">
    <property type="entry name" value="TRIPEPTIDYL-PEPTIDASE 1"/>
    <property type="match status" value="1"/>
</dbReference>
<evidence type="ECO:0000259" key="1">
    <source>
        <dbReference type="PROSITE" id="PS51695"/>
    </source>
</evidence>
<keyword evidence="3" id="KW-1185">Reference proteome</keyword>
<evidence type="ECO:0000313" key="2">
    <source>
        <dbReference type="EMBL" id="MBS2553546.1"/>
    </source>
</evidence>
<name>A0ABS5L5C5_9ACTN</name>
<reference evidence="2 3" key="1">
    <citation type="submission" date="2020-02" db="EMBL/GenBank/DDBJ databases">
        <title>Acidophilic actinobacteria isolated from forest soil.</title>
        <authorList>
            <person name="Golinska P."/>
        </authorList>
    </citation>
    <scope>NUCLEOTIDE SEQUENCE [LARGE SCALE GENOMIC DNA]</scope>
    <source>
        <strain evidence="2 3">NL8</strain>
    </source>
</reference>
<accession>A0ABS5L5C5</accession>
<dbReference type="SUPFAM" id="SSF52743">
    <property type="entry name" value="Subtilisin-like"/>
    <property type="match status" value="1"/>
</dbReference>
<dbReference type="InterPro" id="IPR036852">
    <property type="entry name" value="Peptidase_S8/S53_dom_sf"/>
</dbReference>
<dbReference type="CDD" id="cd04056">
    <property type="entry name" value="Peptidases_S53"/>
    <property type="match status" value="1"/>
</dbReference>
<protein>
    <submittedName>
        <fullName evidence="2">S53 family peptidase</fullName>
    </submittedName>
</protein>